<sequence length="364" mass="41405">MLKGDPSAEYRPLTIDPRSLQHLIRVAGFDEHIITMFFRSRLCSFSFYLQYGDRTDKPEFMTVLLRCPRNSRCLMGCIRLQFSSRSCLVLLNSVHSEDGMKVWEQCRANTDLLRSHPLYILAFIYEHRLDTWMGWSSTLWNQVAGVEKTTGTTSPAWARPTQDDPLINLSKPDTLVKRIHAAHVELSHTDTIVSYGIKFGNFCLELVTEAERRRRDLQRTVLPMSCMSALEGRLKFILSQCEPLLSKDSELRSRALGQIQVAFHLNAEKNSRINLAVAQQQARDSQTVKTIAVLGLIFLPSTLVTALWTSGLFHLEGDRNWQIYLIVSLLLTLVVILCWRLYVMISGGRKASQMLGSCSCGYVV</sequence>
<proteinExistence type="predicted"/>
<evidence type="ECO:0000256" key="1">
    <source>
        <dbReference type="SAM" id="Phobius"/>
    </source>
</evidence>
<evidence type="ECO:0000313" key="3">
    <source>
        <dbReference type="Proteomes" id="UP001610446"/>
    </source>
</evidence>
<dbReference type="EMBL" id="JBFXLU010000165">
    <property type="protein sequence ID" value="KAL2837168.1"/>
    <property type="molecule type" value="Genomic_DNA"/>
</dbReference>
<comment type="caution">
    <text evidence="2">The sequence shown here is derived from an EMBL/GenBank/DDBJ whole genome shotgun (WGS) entry which is preliminary data.</text>
</comment>
<keyword evidence="3" id="KW-1185">Reference proteome</keyword>
<dbReference type="Proteomes" id="UP001610446">
    <property type="component" value="Unassembled WGS sequence"/>
</dbReference>
<organism evidence="2 3">
    <name type="scientific">Aspergillus pseudoustus</name>
    <dbReference type="NCBI Taxonomy" id="1810923"/>
    <lineage>
        <taxon>Eukaryota</taxon>
        <taxon>Fungi</taxon>
        <taxon>Dikarya</taxon>
        <taxon>Ascomycota</taxon>
        <taxon>Pezizomycotina</taxon>
        <taxon>Eurotiomycetes</taxon>
        <taxon>Eurotiomycetidae</taxon>
        <taxon>Eurotiales</taxon>
        <taxon>Aspergillaceae</taxon>
        <taxon>Aspergillus</taxon>
        <taxon>Aspergillus subgen. Nidulantes</taxon>
    </lineage>
</organism>
<keyword evidence="1" id="KW-0472">Membrane</keyword>
<evidence type="ECO:0000313" key="2">
    <source>
        <dbReference type="EMBL" id="KAL2837168.1"/>
    </source>
</evidence>
<accession>A0ABR4JAT3</accession>
<protein>
    <recommendedName>
        <fullName evidence="4">Cora-like Mg2+ transporter protein-domain-containing protein</fullName>
    </recommendedName>
</protein>
<keyword evidence="1" id="KW-1133">Transmembrane helix</keyword>
<keyword evidence="1" id="KW-0812">Transmembrane</keyword>
<feature type="transmembrane region" description="Helical" evidence="1">
    <location>
        <begin position="291"/>
        <end position="315"/>
    </location>
</feature>
<dbReference type="Gene3D" id="1.20.58.340">
    <property type="entry name" value="Magnesium transport protein CorA, transmembrane region"/>
    <property type="match status" value="1"/>
</dbReference>
<reference evidence="2 3" key="1">
    <citation type="submission" date="2024-07" db="EMBL/GenBank/DDBJ databases">
        <title>Section-level genome sequencing and comparative genomics of Aspergillus sections Usti and Cavernicolus.</title>
        <authorList>
            <consortium name="Lawrence Berkeley National Laboratory"/>
            <person name="Nybo J.L."/>
            <person name="Vesth T.C."/>
            <person name="Theobald S."/>
            <person name="Frisvad J.C."/>
            <person name="Larsen T.O."/>
            <person name="Kjaerboelling I."/>
            <person name="Rothschild-Mancinelli K."/>
            <person name="Lyhne E.K."/>
            <person name="Kogle M.E."/>
            <person name="Barry K."/>
            <person name="Clum A."/>
            <person name="Na H."/>
            <person name="Ledsgaard L."/>
            <person name="Lin J."/>
            <person name="Lipzen A."/>
            <person name="Kuo A."/>
            <person name="Riley R."/>
            <person name="Mondo S."/>
            <person name="Labutti K."/>
            <person name="Haridas S."/>
            <person name="Pangalinan J."/>
            <person name="Salamov A.A."/>
            <person name="Simmons B.A."/>
            <person name="Magnuson J.K."/>
            <person name="Chen J."/>
            <person name="Drula E."/>
            <person name="Henrissat B."/>
            <person name="Wiebenga A."/>
            <person name="Lubbers R.J."/>
            <person name="Gomes A.C."/>
            <person name="Makela M.R."/>
            <person name="Stajich J."/>
            <person name="Grigoriev I.V."/>
            <person name="Mortensen U.H."/>
            <person name="De Vries R.P."/>
            <person name="Baker S.E."/>
            <person name="Andersen M.R."/>
        </authorList>
    </citation>
    <scope>NUCLEOTIDE SEQUENCE [LARGE SCALE GENOMIC DNA]</scope>
    <source>
        <strain evidence="2 3">CBS 123904</strain>
    </source>
</reference>
<evidence type="ECO:0008006" key="4">
    <source>
        <dbReference type="Google" id="ProtNLM"/>
    </source>
</evidence>
<name>A0ABR4JAT3_9EURO</name>
<feature type="transmembrane region" description="Helical" evidence="1">
    <location>
        <begin position="321"/>
        <end position="343"/>
    </location>
</feature>
<gene>
    <name evidence="2" type="ORF">BJY01DRAFT_221221</name>
</gene>